<reference evidence="3" key="2">
    <citation type="submission" date="2023-01" db="EMBL/GenBank/DDBJ databases">
        <authorList>
            <person name="Sun Q."/>
            <person name="Evtushenko L."/>
        </authorList>
    </citation>
    <scope>NUCLEOTIDE SEQUENCE</scope>
    <source>
        <strain evidence="3">VKM B-2555</strain>
    </source>
</reference>
<dbReference type="AlphaFoldDB" id="A0A9W6N516"/>
<dbReference type="RefSeq" id="WP_309802447.1">
    <property type="nucleotide sequence ID" value="NZ_JAVDQC010000001.1"/>
</dbReference>
<feature type="compositionally biased region" description="Basic and acidic residues" evidence="1">
    <location>
        <begin position="91"/>
        <end position="101"/>
    </location>
</feature>
<evidence type="ECO:0008006" key="5">
    <source>
        <dbReference type="Google" id="ProtNLM"/>
    </source>
</evidence>
<protein>
    <recommendedName>
        <fullName evidence="5">DUF3035 domain-containing protein</fullName>
    </recommendedName>
</protein>
<feature type="chain" id="PRO_5040802643" description="DUF3035 domain-containing protein" evidence="2">
    <location>
        <begin position="28"/>
        <end position="217"/>
    </location>
</feature>
<sequence length="217" mass="23162">MMRHLTSRLALAALIAASGGLARPALAADDMGSNPITELFDAFGMGDKEKPDIEYKERPALVPPSSTSQLPPPQPKGAVGQATGQWPSDPDEARRARDRELANLPRTEQNSYKMSDRDSRLLPSELGGRRLAPGEGGVAGYTPPTQGDNAVTRMSPSELRAQKAHPAATPGVESQRKRLTDPPPGYQTPAPGAAYPGEQAAAEGRPWYKKINPFSSN</sequence>
<keyword evidence="4" id="KW-1185">Reference proteome</keyword>
<organism evidence="3 4">
    <name type="scientific">Methylopila jiangsuensis</name>
    <dbReference type="NCBI Taxonomy" id="586230"/>
    <lineage>
        <taxon>Bacteria</taxon>
        <taxon>Pseudomonadati</taxon>
        <taxon>Pseudomonadota</taxon>
        <taxon>Alphaproteobacteria</taxon>
        <taxon>Hyphomicrobiales</taxon>
        <taxon>Methylopilaceae</taxon>
        <taxon>Methylopila</taxon>
    </lineage>
</organism>
<evidence type="ECO:0000313" key="3">
    <source>
        <dbReference type="EMBL" id="GLK77801.1"/>
    </source>
</evidence>
<feature type="signal peptide" evidence="2">
    <location>
        <begin position="1"/>
        <end position="27"/>
    </location>
</feature>
<name>A0A9W6N516_9HYPH</name>
<evidence type="ECO:0000256" key="1">
    <source>
        <dbReference type="SAM" id="MobiDB-lite"/>
    </source>
</evidence>
<keyword evidence="2" id="KW-0732">Signal</keyword>
<proteinExistence type="predicted"/>
<reference evidence="3" key="1">
    <citation type="journal article" date="2014" name="Int. J. Syst. Evol. Microbiol.">
        <title>Complete genome sequence of Corynebacterium casei LMG S-19264T (=DSM 44701T), isolated from a smear-ripened cheese.</title>
        <authorList>
            <consortium name="US DOE Joint Genome Institute (JGI-PGF)"/>
            <person name="Walter F."/>
            <person name="Albersmeier A."/>
            <person name="Kalinowski J."/>
            <person name="Ruckert C."/>
        </authorList>
    </citation>
    <scope>NUCLEOTIDE SEQUENCE</scope>
    <source>
        <strain evidence="3">VKM B-2555</strain>
    </source>
</reference>
<gene>
    <name evidence="3" type="ORF">GCM10008171_30550</name>
</gene>
<feature type="region of interest" description="Disordered" evidence="1">
    <location>
        <begin position="47"/>
        <end position="217"/>
    </location>
</feature>
<comment type="caution">
    <text evidence="3">The sequence shown here is derived from an EMBL/GenBank/DDBJ whole genome shotgun (WGS) entry which is preliminary data.</text>
</comment>
<evidence type="ECO:0000313" key="4">
    <source>
        <dbReference type="Proteomes" id="UP001143364"/>
    </source>
</evidence>
<dbReference type="EMBL" id="BSFK01000016">
    <property type="protein sequence ID" value="GLK77801.1"/>
    <property type="molecule type" value="Genomic_DNA"/>
</dbReference>
<dbReference type="Proteomes" id="UP001143364">
    <property type="component" value="Unassembled WGS sequence"/>
</dbReference>
<feature type="compositionally biased region" description="Polar residues" evidence="1">
    <location>
        <begin position="143"/>
        <end position="155"/>
    </location>
</feature>
<accession>A0A9W6N516</accession>
<feature type="compositionally biased region" description="Basic and acidic residues" evidence="1">
    <location>
        <begin position="47"/>
        <end position="59"/>
    </location>
</feature>
<evidence type="ECO:0000256" key="2">
    <source>
        <dbReference type="SAM" id="SignalP"/>
    </source>
</evidence>